<organism evidence="2 3">
    <name type="scientific">Pythium oligandrum</name>
    <name type="common">Mycoparasitic fungus</name>
    <dbReference type="NCBI Taxonomy" id="41045"/>
    <lineage>
        <taxon>Eukaryota</taxon>
        <taxon>Sar</taxon>
        <taxon>Stramenopiles</taxon>
        <taxon>Oomycota</taxon>
        <taxon>Peronosporomycetes</taxon>
        <taxon>Pythiales</taxon>
        <taxon>Pythiaceae</taxon>
        <taxon>Pythium</taxon>
    </lineage>
</organism>
<comment type="caution">
    <text evidence="2">The sequence shown here is derived from an EMBL/GenBank/DDBJ whole genome shotgun (WGS) entry which is preliminary data.</text>
</comment>
<name>A0A8K1C7Q1_PYTOL</name>
<gene>
    <name evidence="2" type="ORF">Poli38472_014433</name>
</gene>
<keyword evidence="3" id="KW-1185">Reference proteome</keyword>
<dbReference type="InterPro" id="IPR002110">
    <property type="entry name" value="Ankyrin_rpt"/>
</dbReference>
<keyword evidence="1" id="KW-0040">ANK repeat</keyword>
<dbReference type="EMBL" id="SPLM01000114">
    <property type="protein sequence ID" value="TMW57830.1"/>
    <property type="molecule type" value="Genomic_DNA"/>
</dbReference>
<evidence type="ECO:0000256" key="1">
    <source>
        <dbReference type="PROSITE-ProRule" id="PRU00023"/>
    </source>
</evidence>
<dbReference type="PROSITE" id="PS50297">
    <property type="entry name" value="ANK_REP_REGION"/>
    <property type="match status" value="1"/>
</dbReference>
<dbReference type="Gene3D" id="1.25.40.20">
    <property type="entry name" value="Ankyrin repeat-containing domain"/>
    <property type="match status" value="1"/>
</dbReference>
<evidence type="ECO:0000313" key="2">
    <source>
        <dbReference type="EMBL" id="TMW57830.1"/>
    </source>
</evidence>
<dbReference type="AlphaFoldDB" id="A0A8K1C7Q1"/>
<evidence type="ECO:0000313" key="3">
    <source>
        <dbReference type="Proteomes" id="UP000794436"/>
    </source>
</evidence>
<dbReference type="InterPro" id="IPR036770">
    <property type="entry name" value="Ankyrin_rpt-contain_sf"/>
</dbReference>
<evidence type="ECO:0008006" key="4">
    <source>
        <dbReference type="Google" id="ProtNLM"/>
    </source>
</evidence>
<dbReference type="SUPFAM" id="SSF48403">
    <property type="entry name" value="Ankyrin repeat"/>
    <property type="match status" value="1"/>
</dbReference>
<dbReference type="PROSITE" id="PS50088">
    <property type="entry name" value="ANK_REPEAT"/>
    <property type="match status" value="1"/>
</dbReference>
<sequence>MLDVYERAVFTPSREAATQGSFLRSYMLSLDMSAGMVDALFRDKKLPGSGKMRKTRESYFISDISRIYSLLTQNDLAVIRRESSPMSKSLKELLDGVAELSRQELFESRVLSRDMLKLSDDITDIFKALCVALGRENELEGFLARGILEKSKQTRLLEEGVMFSMLPLLDRLELDGSIRDDKDDNVQLLTVDLNGDMVSIVCRQVANVIATHFEESEKEAPWIEDTYFVFPDTPNWVSLEFGDVKFLGEEEGEIRDNLFGILMGMLHTSDGPLTGLKLKFFKFSTTRDPGVLSIEYDIQPGVTPRPEHAGMDKLPMLLHQAAAGPGRDKRLVEFMVQMGALYNLPLHWRYPPAPGTLPRGVTRGMFCNQAPVHSAAELGMTDIVRILVAADHMRDMNTPTFHTKETLLHLAAKNGHQQLYEMLLWLGADV</sequence>
<accession>A0A8K1C7Q1</accession>
<dbReference type="Pfam" id="PF12796">
    <property type="entry name" value="Ank_2"/>
    <property type="match status" value="1"/>
</dbReference>
<dbReference type="Proteomes" id="UP000794436">
    <property type="component" value="Unassembled WGS sequence"/>
</dbReference>
<protein>
    <recommendedName>
        <fullName evidence="4">Ankyrin repeat protein</fullName>
    </recommendedName>
</protein>
<dbReference type="OrthoDB" id="111500at2759"/>
<proteinExistence type="predicted"/>
<reference evidence="2" key="1">
    <citation type="submission" date="2019-03" db="EMBL/GenBank/DDBJ databases">
        <title>Long read genome sequence of the mycoparasitic Pythium oligandrum ATCC 38472 isolated from sugarbeet rhizosphere.</title>
        <authorList>
            <person name="Gaulin E."/>
        </authorList>
    </citation>
    <scope>NUCLEOTIDE SEQUENCE</scope>
    <source>
        <strain evidence="2">ATCC 38472_TT</strain>
    </source>
</reference>
<feature type="repeat" description="ANK" evidence="1">
    <location>
        <begin position="403"/>
        <end position="430"/>
    </location>
</feature>